<evidence type="ECO:0000313" key="23">
    <source>
        <dbReference type="Proteomes" id="UP001154282"/>
    </source>
</evidence>
<dbReference type="CDD" id="cd00693">
    <property type="entry name" value="secretory_peroxidase"/>
    <property type="match status" value="1"/>
</dbReference>
<comment type="subcellular location">
    <subcellularLocation>
        <location evidence="19">Secreted</location>
    </subcellularLocation>
</comment>
<feature type="disulfide bond" evidence="18">
    <location>
        <begin position="233"/>
        <end position="265"/>
    </location>
</feature>
<dbReference type="GO" id="GO:0006979">
    <property type="term" value="P:response to oxidative stress"/>
    <property type="evidence" value="ECO:0007669"/>
    <property type="project" value="UniProtKB-UniRule"/>
</dbReference>
<feature type="binding site" evidence="16">
    <location>
        <position position="104"/>
    </location>
    <ligand>
        <name>Ca(2+)</name>
        <dbReference type="ChEBI" id="CHEBI:29108"/>
        <label>1</label>
    </ligand>
</feature>
<evidence type="ECO:0000256" key="6">
    <source>
        <dbReference type="ARBA" id="ARBA00022559"/>
    </source>
</evidence>
<evidence type="ECO:0000256" key="14">
    <source>
        <dbReference type="PIRSR" id="PIRSR600823-1"/>
    </source>
</evidence>
<dbReference type="GO" id="GO:0046872">
    <property type="term" value="F:metal ion binding"/>
    <property type="evidence" value="ECO:0007669"/>
    <property type="project" value="UniProtKB-UniRule"/>
</dbReference>
<reference evidence="22" key="1">
    <citation type="submission" date="2022-08" db="EMBL/GenBank/DDBJ databases">
        <authorList>
            <person name="Gutierrez-Valencia J."/>
        </authorList>
    </citation>
    <scope>NUCLEOTIDE SEQUENCE</scope>
</reference>
<comment type="catalytic activity">
    <reaction evidence="1 19">
        <text>2 a phenolic donor + H2O2 = 2 a phenolic radical donor + 2 H2O</text>
        <dbReference type="Rhea" id="RHEA:56136"/>
        <dbReference type="ChEBI" id="CHEBI:15377"/>
        <dbReference type="ChEBI" id="CHEBI:16240"/>
        <dbReference type="ChEBI" id="CHEBI:139520"/>
        <dbReference type="ChEBI" id="CHEBI:139521"/>
        <dbReference type="EC" id="1.11.1.7"/>
    </reaction>
</comment>
<keyword evidence="12 18" id="KW-1015">Disulfide bond</keyword>
<dbReference type="GO" id="GO:0140825">
    <property type="term" value="F:lactoperoxidase activity"/>
    <property type="evidence" value="ECO:0007669"/>
    <property type="project" value="UniProtKB-EC"/>
</dbReference>
<keyword evidence="13 19" id="KW-0376">Hydrogen peroxide</keyword>
<feature type="binding site" evidence="16">
    <location>
        <position position="227"/>
    </location>
    <ligand>
        <name>Ca(2+)</name>
        <dbReference type="ChEBI" id="CHEBI:29108"/>
        <label>2</label>
    </ligand>
</feature>
<evidence type="ECO:0000256" key="11">
    <source>
        <dbReference type="ARBA" id="ARBA00023004"/>
    </source>
</evidence>
<gene>
    <name evidence="22" type="ORF">LITE_LOCUS48519</name>
</gene>
<dbReference type="PRINTS" id="PR00458">
    <property type="entry name" value="PEROXIDASE"/>
</dbReference>
<feature type="domain" description="Plant heme peroxidase family profile" evidence="21">
    <location>
        <begin position="51"/>
        <end position="360"/>
    </location>
</feature>
<keyword evidence="6 19" id="KW-0575">Peroxidase</keyword>
<dbReference type="PROSITE" id="PS50873">
    <property type="entry name" value="PEROXIDASE_4"/>
    <property type="match status" value="1"/>
</dbReference>
<dbReference type="SUPFAM" id="SSF48113">
    <property type="entry name" value="Heme-dependent peroxidases"/>
    <property type="match status" value="1"/>
</dbReference>
<evidence type="ECO:0000256" key="9">
    <source>
        <dbReference type="ARBA" id="ARBA00022837"/>
    </source>
</evidence>
<keyword evidence="8 16" id="KW-0479">Metal-binding</keyword>
<feature type="binding site" evidence="16">
    <location>
        <position position="120"/>
    </location>
    <ligand>
        <name>Ca(2+)</name>
        <dbReference type="ChEBI" id="CHEBI:29108"/>
        <label>1</label>
    </ligand>
</feature>
<dbReference type="EMBL" id="CAMGYJ010000011">
    <property type="protein sequence ID" value="CAI0557875.1"/>
    <property type="molecule type" value="Genomic_DNA"/>
</dbReference>
<evidence type="ECO:0000256" key="19">
    <source>
        <dbReference type="RuleBase" id="RU362060"/>
    </source>
</evidence>
<name>A0AAV0RJQ3_9ROSI</name>
<evidence type="ECO:0000256" key="18">
    <source>
        <dbReference type="PIRSR" id="PIRSR600823-5"/>
    </source>
</evidence>
<feature type="signal peptide" evidence="20">
    <location>
        <begin position="1"/>
        <end position="39"/>
    </location>
</feature>
<evidence type="ECO:0000256" key="17">
    <source>
        <dbReference type="PIRSR" id="PIRSR600823-4"/>
    </source>
</evidence>
<feature type="binding site" evidence="16">
    <location>
        <position position="106"/>
    </location>
    <ligand>
        <name>Ca(2+)</name>
        <dbReference type="ChEBI" id="CHEBI:29108"/>
        <label>1</label>
    </ligand>
</feature>
<keyword evidence="7 19" id="KW-0349">Heme</keyword>
<comment type="similarity">
    <text evidence="3">Belongs to the peroxidase family. Ascorbate peroxidase subfamily.</text>
</comment>
<dbReference type="PANTHER" id="PTHR31517">
    <property type="match status" value="1"/>
</dbReference>
<feature type="binding site" evidence="16">
    <location>
        <position position="287"/>
    </location>
    <ligand>
        <name>Ca(2+)</name>
        <dbReference type="ChEBI" id="CHEBI:29108"/>
        <label>2</label>
    </ligand>
</feature>
<comment type="function">
    <text evidence="2">Removal of H(2)O(2), oxidation of toxic reductants, biosynthesis and degradation of lignin, suberization, auxin catabolism, response to environmental stresses such as wounding, pathogen attack and oxidative stress. These functions might be dependent on each isozyme/isoform in each plant tissue.</text>
</comment>
<keyword evidence="11 16" id="KW-0408">Iron</keyword>
<feature type="binding site" evidence="15">
    <location>
        <position position="196"/>
    </location>
    <ligand>
        <name>substrate</name>
    </ligand>
</feature>
<dbReference type="FunFam" id="1.10.420.10:FF:000001">
    <property type="entry name" value="Peroxidase"/>
    <property type="match status" value="1"/>
</dbReference>
<keyword evidence="20" id="KW-0732">Signal</keyword>
<dbReference type="GO" id="GO:0042744">
    <property type="term" value="P:hydrogen peroxide catabolic process"/>
    <property type="evidence" value="ECO:0007669"/>
    <property type="project" value="UniProtKB-KW"/>
</dbReference>
<dbReference type="AlphaFoldDB" id="A0AAV0RJQ3"/>
<feature type="site" description="Transition state stabilizer" evidence="17">
    <location>
        <position position="88"/>
    </location>
</feature>
<dbReference type="Gene3D" id="1.10.520.10">
    <property type="match status" value="1"/>
</dbReference>
<evidence type="ECO:0000256" key="5">
    <source>
        <dbReference type="ARBA" id="ARBA00022525"/>
    </source>
</evidence>
<proteinExistence type="inferred from homology"/>
<sequence length="361" mass="39739">MYITHIQNKNTMQILARSRLHALSISLLCISLLIIPSSANNPTPARRPPRQLSVNYYAKSCPNLDQLVASVTSQQFKESPVSGPATIRLFFHDCFVEIVIQGCDASILISTKPGSRELAEKEAEDNKDLRTEGFDTVHKAKALVESKCPGAVSCSDILAIAARDFVHLAGGPYYQVKKGRWDGKFSKSTTVANNIPRANSTVDELLNLFASKGLSLQDMVVLSGAHTIGFAHCKQFVGRLYNYRGTKRPDPEMDPRLLKALRMSCPQFGGGAGVVAPFDVTTPFLFDHAYYGNLEGKLGLLASDQGLALDPRTGPVVRLLGKDKERFFEWFAVAMEKMGSVGVKRGRRHGERRRDCTVHVS</sequence>
<feature type="binding site" evidence="16">
    <location>
        <position position="279"/>
    </location>
    <ligand>
        <name>Ca(2+)</name>
        <dbReference type="ChEBI" id="CHEBI:29108"/>
        <label>2</label>
    </ligand>
</feature>
<keyword evidence="5 19" id="KW-0964">Secreted</keyword>
<dbReference type="PROSITE" id="PS00435">
    <property type="entry name" value="PEROXIDASE_1"/>
    <property type="match status" value="1"/>
</dbReference>
<comment type="caution">
    <text evidence="22">The sequence shown here is derived from an EMBL/GenBank/DDBJ whole genome shotgun (WGS) entry which is preliminary data.</text>
</comment>
<feature type="binding site" evidence="16">
    <location>
        <position position="93"/>
    </location>
    <ligand>
        <name>Ca(2+)</name>
        <dbReference type="ChEBI" id="CHEBI:29108"/>
        <label>1</label>
    </ligand>
</feature>
<dbReference type="GO" id="GO:0020037">
    <property type="term" value="F:heme binding"/>
    <property type="evidence" value="ECO:0007669"/>
    <property type="project" value="UniProtKB-UniRule"/>
</dbReference>
<dbReference type="InterPro" id="IPR010255">
    <property type="entry name" value="Haem_peroxidase_sf"/>
</dbReference>
<evidence type="ECO:0000256" key="2">
    <source>
        <dbReference type="ARBA" id="ARBA00002322"/>
    </source>
</evidence>
<feature type="disulfide bond" evidence="18">
    <location>
        <begin position="94"/>
        <end position="103"/>
    </location>
</feature>
<dbReference type="FunFam" id="1.10.520.10:FF:000008">
    <property type="entry name" value="Peroxidase"/>
    <property type="match status" value="1"/>
</dbReference>
<dbReference type="GO" id="GO:0005576">
    <property type="term" value="C:extracellular region"/>
    <property type="evidence" value="ECO:0007669"/>
    <property type="project" value="UniProtKB-SubCell"/>
</dbReference>
<organism evidence="22 23">
    <name type="scientific">Linum tenue</name>
    <dbReference type="NCBI Taxonomy" id="586396"/>
    <lineage>
        <taxon>Eukaryota</taxon>
        <taxon>Viridiplantae</taxon>
        <taxon>Streptophyta</taxon>
        <taxon>Embryophyta</taxon>
        <taxon>Tracheophyta</taxon>
        <taxon>Spermatophyta</taxon>
        <taxon>Magnoliopsida</taxon>
        <taxon>eudicotyledons</taxon>
        <taxon>Gunneridae</taxon>
        <taxon>Pentapetalae</taxon>
        <taxon>rosids</taxon>
        <taxon>fabids</taxon>
        <taxon>Malpighiales</taxon>
        <taxon>Linaceae</taxon>
        <taxon>Linum</taxon>
    </lineage>
</organism>
<accession>A0AAV0RJQ3</accession>
<evidence type="ECO:0000259" key="21">
    <source>
        <dbReference type="PROSITE" id="PS50873"/>
    </source>
</evidence>
<keyword evidence="23" id="KW-1185">Reference proteome</keyword>
<dbReference type="InterPro" id="IPR019794">
    <property type="entry name" value="Peroxidases_AS"/>
</dbReference>
<evidence type="ECO:0000256" key="7">
    <source>
        <dbReference type="ARBA" id="ARBA00022617"/>
    </source>
</evidence>
<protein>
    <recommendedName>
        <fullName evidence="4 19">Peroxidase</fullName>
        <ecNumber evidence="4 19">1.11.1.7</ecNumber>
    </recommendedName>
</protein>
<evidence type="ECO:0000313" key="22">
    <source>
        <dbReference type="EMBL" id="CAI0557875.1"/>
    </source>
</evidence>
<evidence type="ECO:0000256" key="13">
    <source>
        <dbReference type="ARBA" id="ARBA00023324"/>
    </source>
</evidence>
<feature type="binding site" evidence="16">
    <location>
        <position position="282"/>
    </location>
    <ligand>
        <name>Ca(2+)</name>
        <dbReference type="ChEBI" id="CHEBI:29108"/>
        <label>2</label>
    </ligand>
</feature>
<evidence type="ECO:0000256" key="3">
    <source>
        <dbReference type="ARBA" id="ARBA00006873"/>
    </source>
</evidence>
<dbReference type="InterPro" id="IPR019793">
    <property type="entry name" value="Peroxidases_heam-ligand_BS"/>
</dbReference>
<keyword evidence="10 19" id="KW-0560">Oxidoreductase</keyword>
<dbReference type="InterPro" id="IPR000823">
    <property type="entry name" value="Peroxidase_pln"/>
</dbReference>
<feature type="active site" description="Proton acceptor" evidence="14">
    <location>
        <position position="92"/>
    </location>
</feature>
<evidence type="ECO:0000256" key="20">
    <source>
        <dbReference type="SAM" id="SignalP"/>
    </source>
</evidence>
<dbReference type="InterPro" id="IPR033905">
    <property type="entry name" value="Secretory_peroxidase"/>
</dbReference>
<evidence type="ECO:0000256" key="12">
    <source>
        <dbReference type="ARBA" id="ARBA00023157"/>
    </source>
</evidence>
<comment type="similarity">
    <text evidence="19">Belongs to the peroxidase family. Classical plant (class III) peroxidase subfamily.</text>
</comment>
<dbReference type="InterPro" id="IPR002016">
    <property type="entry name" value="Haem_peroxidase"/>
</dbReference>
<dbReference type="PRINTS" id="PR00461">
    <property type="entry name" value="PLPEROXIDASE"/>
</dbReference>
<evidence type="ECO:0000256" key="10">
    <source>
        <dbReference type="ARBA" id="ARBA00023002"/>
    </source>
</evidence>
<evidence type="ECO:0000256" key="4">
    <source>
        <dbReference type="ARBA" id="ARBA00012313"/>
    </source>
</evidence>
<feature type="binding site" evidence="16">
    <location>
        <position position="102"/>
    </location>
    <ligand>
        <name>Ca(2+)</name>
        <dbReference type="ChEBI" id="CHEBI:29108"/>
        <label>1</label>
    </ligand>
</feature>
<evidence type="ECO:0000256" key="8">
    <source>
        <dbReference type="ARBA" id="ARBA00022723"/>
    </source>
</evidence>
<feature type="disulfide bond" evidence="18">
    <location>
        <begin position="61"/>
        <end position="148"/>
    </location>
</feature>
<dbReference type="PROSITE" id="PS00436">
    <property type="entry name" value="PEROXIDASE_2"/>
    <property type="match status" value="1"/>
</dbReference>
<dbReference type="Pfam" id="PF00141">
    <property type="entry name" value="peroxidase"/>
    <property type="match status" value="1"/>
</dbReference>
<evidence type="ECO:0000256" key="16">
    <source>
        <dbReference type="PIRSR" id="PIRSR600823-3"/>
    </source>
</evidence>
<comment type="cofactor">
    <cofactor evidence="16 19">
        <name>Ca(2+)</name>
        <dbReference type="ChEBI" id="CHEBI:29108"/>
    </cofactor>
    <text evidence="16 19">Binds 2 calcium ions per subunit.</text>
</comment>
<feature type="binding site" description="axial binding residue" evidence="16">
    <location>
        <position position="226"/>
    </location>
    <ligand>
        <name>heme b</name>
        <dbReference type="ChEBI" id="CHEBI:60344"/>
    </ligand>
    <ligandPart>
        <name>Fe</name>
        <dbReference type="ChEBI" id="CHEBI:18248"/>
    </ligandPart>
</feature>
<comment type="cofactor">
    <cofactor evidence="16 19">
        <name>heme b</name>
        <dbReference type="ChEBI" id="CHEBI:60344"/>
    </cofactor>
    <text evidence="16 19">Binds 1 heme b (iron(II)-protoporphyrin IX) group per subunit.</text>
</comment>
<evidence type="ECO:0000256" key="1">
    <source>
        <dbReference type="ARBA" id="ARBA00000189"/>
    </source>
</evidence>
<evidence type="ECO:0000256" key="15">
    <source>
        <dbReference type="PIRSR" id="PIRSR600823-2"/>
    </source>
</evidence>
<feature type="disulfide bond" evidence="18">
    <location>
        <begin position="154"/>
        <end position="356"/>
    </location>
</feature>
<keyword evidence="9 16" id="KW-0106">Calcium</keyword>
<dbReference type="PANTHER" id="PTHR31517:SF59">
    <property type="entry name" value="PEROXIDASE"/>
    <property type="match status" value="1"/>
</dbReference>
<dbReference type="Proteomes" id="UP001154282">
    <property type="component" value="Unassembled WGS sequence"/>
</dbReference>
<feature type="binding site" evidence="16">
    <location>
        <position position="96"/>
    </location>
    <ligand>
        <name>Ca(2+)</name>
        <dbReference type="ChEBI" id="CHEBI:29108"/>
        <label>1</label>
    </ligand>
</feature>
<dbReference type="EC" id="1.11.1.7" evidence="4 19"/>
<feature type="chain" id="PRO_5043718042" description="Peroxidase" evidence="20">
    <location>
        <begin position="40"/>
        <end position="361"/>
    </location>
</feature>
<dbReference type="Gene3D" id="1.10.420.10">
    <property type="entry name" value="Peroxidase, domain 2"/>
    <property type="match status" value="1"/>
</dbReference>